<dbReference type="EMBL" id="CP027860">
    <property type="protein sequence ID" value="AVP98022.1"/>
    <property type="molecule type" value="Genomic_DNA"/>
</dbReference>
<name>A0A2P1PT71_9GAMM</name>
<dbReference type="Proteomes" id="UP000241074">
    <property type="component" value="Chromosome"/>
</dbReference>
<sequence>MVHEQQRRNPIQKPVQLVLLAIGMFGALGDAVAGPDPCTLGSSQTQTVVNSGFTAFSLNTMLNPTLTVVRGCSYTFNITASGHPFLIKSVQGTGAGNAYNDGVSGNGTQSGTLTWTVAANAPSTLFYNCQFHSPMTGTIQVIDGGPSDNVFASSFE</sequence>
<dbReference type="RefSeq" id="WP_106891942.1">
    <property type="nucleotide sequence ID" value="NZ_CP027860.1"/>
</dbReference>
<evidence type="ECO:0008006" key="3">
    <source>
        <dbReference type="Google" id="ProtNLM"/>
    </source>
</evidence>
<evidence type="ECO:0000313" key="2">
    <source>
        <dbReference type="Proteomes" id="UP000241074"/>
    </source>
</evidence>
<reference evidence="1 2" key="2">
    <citation type="submission" date="2018-03" db="EMBL/GenBank/DDBJ databases">
        <authorList>
            <person name="Keele B.F."/>
        </authorList>
    </citation>
    <scope>NUCLEOTIDE SEQUENCE [LARGE SCALE GENOMIC DNA]</scope>
    <source>
        <strain evidence="1 2">D13</strain>
    </source>
</reference>
<proteinExistence type="predicted"/>
<dbReference type="AlphaFoldDB" id="A0A2P1PT71"/>
<dbReference type="Gene3D" id="2.60.40.420">
    <property type="entry name" value="Cupredoxins - blue copper proteins"/>
    <property type="match status" value="1"/>
</dbReference>
<dbReference type="OrthoDB" id="7063318at2"/>
<dbReference type="InterPro" id="IPR008972">
    <property type="entry name" value="Cupredoxin"/>
</dbReference>
<reference evidence="1 2" key="1">
    <citation type="submission" date="2018-03" db="EMBL/GenBank/DDBJ databases">
        <title>Ahniella affigens gen. nov., sp. nov., a gammaproteobacterium isolated from sandy soil near a stream.</title>
        <authorList>
            <person name="Ko Y."/>
            <person name="Kim J.-H."/>
        </authorList>
    </citation>
    <scope>NUCLEOTIDE SEQUENCE [LARGE SCALE GENOMIC DNA]</scope>
    <source>
        <strain evidence="1 2">D13</strain>
    </source>
</reference>
<organism evidence="1 2">
    <name type="scientific">Ahniella affigens</name>
    <dbReference type="NCBI Taxonomy" id="2021234"/>
    <lineage>
        <taxon>Bacteria</taxon>
        <taxon>Pseudomonadati</taxon>
        <taxon>Pseudomonadota</taxon>
        <taxon>Gammaproteobacteria</taxon>
        <taxon>Lysobacterales</taxon>
        <taxon>Rhodanobacteraceae</taxon>
        <taxon>Ahniella</taxon>
    </lineage>
</organism>
<keyword evidence="2" id="KW-1185">Reference proteome</keyword>
<dbReference type="SUPFAM" id="SSF49503">
    <property type="entry name" value="Cupredoxins"/>
    <property type="match status" value="1"/>
</dbReference>
<protein>
    <recommendedName>
        <fullName evidence="3">Blue (type 1) copper domain-containing protein</fullName>
    </recommendedName>
</protein>
<evidence type="ECO:0000313" key="1">
    <source>
        <dbReference type="EMBL" id="AVP98022.1"/>
    </source>
</evidence>
<accession>A0A2P1PT71</accession>
<dbReference type="KEGG" id="xba:C7S18_12775"/>
<gene>
    <name evidence="1" type="ORF">C7S18_12775</name>
</gene>